<reference evidence="1" key="1">
    <citation type="journal article" date="2021" name="Proc. Natl. Acad. Sci. U.S.A.">
        <title>A Catalog of Tens of Thousands of Viruses from Human Metagenomes Reveals Hidden Associations with Chronic Diseases.</title>
        <authorList>
            <person name="Tisza M.J."/>
            <person name="Buck C.B."/>
        </authorList>
    </citation>
    <scope>NUCLEOTIDE SEQUENCE</scope>
    <source>
        <strain evidence="1">CtCpP1</strain>
    </source>
</reference>
<name>A0A8S5V7L9_9CAUD</name>
<dbReference type="EMBL" id="BK016213">
    <property type="protein sequence ID" value="DAG02701.1"/>
    <property type="molecule type" value="Genomic_DNA"/>
</dbReference>
<evidence type="ECO:0000313" key="1">
    <source>
        <dbReference type="EMBL" id="DAG02701.1"/>
    </source>
</evidence>
<organism evidence="1">
    <name type="scientific">Myoviridae sp. ctCpP1</name>
    <dbReference type="NCBI Taxonomy" id="2825054"/>
    <lineage>
        <taxon>Viruses</taxon>
        <taxon>Duplodnaviria</taxon>
        <taxon>Heunggongvirae</taxon>
        <taxon>Uroviricota</taxon>
        <taxon>Caudoviricetes</taxon>
    </lineage>
</organism>
<sequence length="65" mass="7339">MQLTCRIAWTGKRQRTCSLGWTMSFTSPWMRPAVKRTTNVQNTIRLKTAHSIMSGGRDGILQSAI</sequence>
<protein>
    <submittedName>
        <fullName evidence="1">Uncharacterized protein</fullName>
    </submittedName>
</protein>
<accession>A0A8S5V7L9</accession>
<proteinExistence type="predicted"/>